<name>A0A7L9J085_9MICO</name>
<protein>
    <submittedName>
        <fullName evidence="1">PD-(D/E)XK nuclease family protein</fullName>
    </submittedName>
</protein>
<organism evidence="1 2">
    <name type="scientific">Janibacter indicus</name>
    <dbReference type="NCBI Taxonomy" id="857417"/>
    <lineage>
        <taxon>Bacteria</taxon>
        <taxon>Bacillati</taxon>
        <taxon>Actinomycetota</taxon>
        <taxon>Actinomycetes</taxon>
        <taxon>Micrococcales</taxon>
        <taxon>Intrasporangiaceae</taxon>
        <taxon>Janibacter</taxon>
    </lineage>
</organism>
<dbReference type="InterPro" id="IPR029470">
    <property type="entry name" value="PDDEXK_4"/>
</dbReference>
<evidence type="ECO:0000313" key="2">
    <source>
        <dbReference type="Proteomes" id="UP000593998"/>
    </source>
</evidence>
<reference evidence="1 2" key="1">
    <citation type="submission" date="2020-10" db="EMBL/GenBank/DDBJ databases">
        <title>Janibacter indicus TT2 genome sequence.</title>
        <authorList>
            <person name="Lee K."/>
            <person name="Ganzorig M."/>
        </authorList>
    </citation>
    <scope>NUCLEOTIDE SEQUENCE [LARGE SCALE GENOMIC DNA]</scope>
    <source>
        <strain evidence="1 2">TT2</strain>
    </source>
</reference>
<sequence length="373" mass="40933">MTAHHFLGRVLIHEVDTASLLAFVARRDPEPLCRILRLREPIREVRVEVPFGKRNRLDLVVYGEGGHPTAVLEVKVAATEHGDQLTRYQEFADQHGAAMFLIDLELPGSKVPPGWTRFSLAEVFECWADSLDDTARVFSTAIAEVFRGWQEQGVGPLAGISAAMYPVVMRSIATGLASDGRRAFASATSAGQPALVAYAPHPSGIEGAHLCVNLRCQDKSQSDKSWVYRIGVHVDKGHDRADARRTAHRLAAELEPALNLADLTTALEAITNKPLGSTLSGANPMKQPRNREDRLRNWLTEVDAAGNGRVGRHPVFHHDDGRRLTAQFYLGPELVTGADLRELIDSTLRYLARACQGEQPDAGATQDVRPSHN</sequence>
<dbReference type="RefSeq" id="WP_192911143.1">
    <property type="nucleotide sequence ID" value="NZ_CP062789.1"/>
</dbReference>
<gene>
    <name evidence="1" type="ORF">IGS73_17415</name>
</gene>
<dbReference type="AlphaFoldDB" id="A0A7L9J085"/>
<dbReference type="Proteomes" id="UP000593998">
    <property type="component" value="Chromosome"/>
</dbReference>
<evidence type="ECO:0000313" key="1">
    <source>
        <dbReference type="EMBL" id="QOK22789.1"/>
    </source>
</evidence>
<proteinExistence type="predicted"/>
<dbReference type="EMBL" id="CP062789">
    <property type="protein sequence ID" value="QOK22789.1"/>
    <property type="molecule type" value="Genomic_DNA"/>
</dbReference>
<accession>A0A7L9J085</accession>
<dbReference type="Pfam" id="PF14281">
    <property type="entry name" value="PDDEXK_4"/>
    <property type="match status" value="1"/>
</dbReference>